<evidence type="ECO:0000313" key="2">
    <source>
        <dbReference type="EMBL" id="MDP9902358.1"/>
    </source>
</evidence>
<keyword evidence="3" id="KW-1185">Reference proteome</keyword>
<name>A0ABT9SEZ8_9BURK</name>
<dbReference type="EMBL" id="JAUSRO010000018">
    <property type="protein sequence ID" value="MDP9902358.1"/>
    <property type="molecule type" value="Genomic_DNA"/>
</dbReference>
<proteinExistence type="predicted"/>
<sequence>MHKNGVGDEGDDGNEDNTCATTFKGQNRSNDTHESSTDFDARLYRQGKAAKIMIH</sequence>
<evidence type="ECO:0000313" key="3">
    <source>
        <dbReference type="Proteomes" id="UP001226867"/>
    </source>
</evidence>
<feature type="region of interest" description="Disordered" evidence="1">
    <location>
        <begin position="1"/>
        <end position="40"/>
    </location>
</feature>
<feature type="compositionally biased region" description="Polar residues" evidence="1">
    <location>
        <begin position="18"/>
        <end position="29"/>
    </location>
</feature>
<comment type="caution">
    <text evidence="2">The sequence shown here is derived from an EMBL/GenBank/DDBJ whole genome shotgun (WGS) entry which is preliminary data.</text>
</comment>
<dbReference type="Proteomes" id="UP001226867">
    <property type="component" value="Unassembled WGS sequence"/>
</dbReference>
<evidence type="ECO:0000256" key="1">
    <source>
        <dbReference type="SAM" id="MobiDB-lite"/>
    </source>
</evidence>
<gene>
    <name evidence="2" type="ORF">J2W36_004635</name>
</gene>
<protein>
    <submittedName>
        <fullName evidence="2">Uncharacterized protein</fullName>
    </submittedName>
</protein>
<feature type="compositionally biased region" description="Basic and acidic residues" evidence="1">
    <location>
        <begin position="30"/>
        <end position="40"/>
    </location>
</feature>
<accession>A0ABT9SEZ8</accession>
<reference evidence="2 3" key="1">
    <citation type="submission" date="2023-07" db="EMBL/GenBank/DDBJ databases">
        <title>Sorghum-associated microbial communities from plants grown in Nebraska, USA.</title>
        <authorList>
            <person name="Schachtman D."/>
        </authorList>
    </citation>
    <scope>NUCLEOTIDE SEQUENCE [LARGE SCALE GENOMIC DNA]</scope>
    <source>
        <strain evidence="2 3">DS1607</strain>
    </source>
</reference>
<organism evidence="2 3">
    <name type="scientific">Variovorax ginsengisoli</name>
    <dbReference type="NCBI Taxonomy" id="363844"/>
    <lineage>
        <taxon>Bacteria</taxon>
        <taxon>Pseudomonadati</taxon>
        <taxon>Pseudomonadota</taxon>
        <taxon>Betaproteobacteria</taxon>
        <taxon>Burkholderiales</taxon>
        <taxon>Comamonadaceae</taxon>
        <taxon>Variovorax</taxon>
    </lineage>
</organism>